<feature type="signal peptide" evidence="1">
    <location>
        <begin position="1"/>
        <end position="19"/>
    </location>
</feature>
<dbReference type="EMBL" id="JBBPHU010000001">
    <property type="protein sequence ID" value="KAK7524736.1"/>
    <property type="molecule type" value="Genomic_DNA"/>
</dbReference>
<proteinExistence type="predicted"/>
<comment type="caution">
    <text evidence="2">The sequence shown here is derived from an EMBL/GenBank/DDBJ whole genome shotgun (WGS) entry which is preliminary data.</text>
</comment>
<evidence type="ECO:0000256" key="1">
    <source>
        <dbReference type="SAM" id="SignalP"/>
    </source>
</evidence>
<keyword evidence="3" id="KW-1185">Reference proteome</keyword>
<evidence type="ECO:0008006" key="4">
    <source>
        <dbReference type="Google" id="ProtNLM"/>
    </source>
</evidence>
<evidence type="ECO:0000313" key="2">
    <source>
        <dbReference type="EMBL" id="KAK7524736.1"/>
    </source>
</evidence>
<sequence length="95" mass="10263">MGHREPGLGCFLLLSSIDAQILLSTLLSGDMNVPSRSSVRVFECSQLALHRAPNICCVCHDFCHQASDNGDGAGIAITCLGFSRLSAMRYLETDF</sequence>
<reference evidence="2 3" key="1">
    <citation type="submission" date="2024-04" db="EMBL/GenBank/DDBJ databases">
        <title>Phyllosticta paracitricarpa is synonymous to the EU quarantine fungus P. citricarpa based on phylogenomic analyses.</title>
        <authorList>
            <consortium name="Lawrence Berkeley National Laboratory"/>
            <person name="Van Ingen-Buijs V.A."/>
            <person name="Van Westerhoven A.C."/>
            <person name="Haridas S."/>
            <person name="Skiadas P."/>
            <person name="Martin F."/>
            <person name="Groenewald J.Z."/>
            <person name="Crous P.W."/>
            <person name="Seidl M.F."/>
        </authorList>
    </citation>
    <scope>NUCLEOTIDE SEQUENCE [LARGE SCALE GENOMIC DNA]</scope>
    <source>
        <strain evidence="2 3">CBS 123371</strain>
    </source>
</reference>
<gene>
    <name evidence="2" type="ORF">IWZ03DRAFT_31821</name>
</gene>
<feature type="chain" id="PRO_5045600230" description="Secreted protein" evidence="1">
    <location>
        <begin position="20"/>
        <end position="95"/>
    </location>
</feature>
<organism evidence="2 3">
    <name type="scientific">Phyllosticta citriasiana</name>
    <dbReference type="NCBI Taxonomy" id="595635"/>
    <lineage>
        <taxon>Eukaryota</taxon>
        <taxon>Fungi</taxon>
        <taxon>Dikarya</taxon>
        <taxon>Ascomycota</taxon>
        <taxon>Pezizomycotina</taxon>
        <taxon>Dothideomycetes</taxon>
        <taxon>Dothideomycetes incertae sedis</taxon>
        <taxon>Botryosphaeriales</taxon>
        <taxon>Phyllostictaceae</taxon>
        <taxon>Phyllosticta</taxon>
    </lineage>
</organism>
<accession>A0ABR1L0W7</accession>
<protein>
    <recommendedName>
        <fullName evidence="4">Secreted protein</fullName>
    </recommendedName>
</protein>
<name>A0ABR1L0W7_9PEZI</name>
<dbReference type="Proteomes" id="UP001363622">
    <property type="component" value="Unassembled WGS sequence"/>
</dbReference>
<keyword evidence="1" id="KW-0732">Signal</keyword>
<evidence type="ECO:0000313" key="3">
    <source>
        <dbReference type="Proteomes" id="UP001363622"/>
    </source>
</evidence>